<dbReference type="EMBL" id="LXQA010092033">
    <property type="protein sequence ID" value="MCI14346.1"/>
    <property type="molecule type" value="Genomic_DNA"/>
</dbReference>
<comment type="caution">
    <text evidence="2">The sequence shown here is derived from an EMBL/GenBank/DDBJ whole genome shotgun (WGS) entry which is preliminary data.</text>
</comment>
<keyword evidence="3" id="KW-1185">Reference proteome</keyword>
<proteinExistence type="predicted"/>
<feature type="compositionally biased region" description="Polar residues" evidence="1">
    <location>
        <begin position="34"/>
        <end position="56"/>
    </location>
</feature>
<feature type="compositionally biased region" description="Basic and acidic residues" evidence="1">
    <location>
        <begin position="12"/>
        <end position="25"/>
    </location>
</feature>
<evidence type="ECO:0000313" key="3">
    <source>
        <dbReference type="Proteomes" id="UP000265520"/>
    </source>
</evidence>
<feature type="compositionally biased region" description="Polar residues" evidence="1">
    <location>
        <begin position="63"/>
        <end position="74"/>
    </location>
</feature>
<sequence length="102" mass="11247">MGKGKKVSKNNNETKKTYEKKDKDTAASLKRATKPSSKGESSRTCRVSSSLRGKQSQPPPKAQQETSSSESFGTDSDYAEFLLTYDENREILCSSDSEVNSK</sequence>
<protein>
    <submittedName>
        <fullName evidence="2">Uncharacterized protein</fullName>
    </submittedName>
</protein>
<feature type="region of interest" description="Disordered" evidence="1">
    <location>
        <begin position="1"/>
        <end position="79"/>
    </location>
</feature>
<reference evidence="2 3" key="1">
    <citation type="journal article" date="2018" name="Front. Plant Sci.">
        <title>Red Clover (Trifolium pratense) and Zigzag Clover (T. medium) - A Picture of Genomic Similarities and Differences.</title>
        <authorList>
            <person name="Dluhosova J."/>
            <person name="Istvanek J."/>
            <person name="Nedelnik J."/>
            <person name="Repkova J."/>
        </authorList>
    </citation>
    <scope>NUCLEOTIDE SEQUENCE [LARGE SCALE GENOMIC DNA]</scope>
    <source>
        <strain evidence="3">cv. 10/8</strain>
        <tissue evidence="2">Leaf</tissue>
    </source>
</reference>
<evidence type="ECO:0000313" key="2">
    <source>
        <dbReference type="EMBL" id="MCI14346.1"/>
    </source>
</evidence>
<dbReference type="Proteomes" id="UP000265520">
    <property type="component" value="Unassembled WGS sequence"/>
</dbReference>
<organism evidence="2 3">
    <name type="scientific">Trifolium medium</name>
    <dbReference type="NCBI Taxonomy" id="97028"/>
    <lineage>
        <taxon>Eukaryota</taxon>
        <taxon>Viridiplantae</taxon>
        <taxon>Streptophyta</taxon>
        <taxon>Embryophyta</taxon>
        <taxon>Tracheophyta</taxon>
        <taxon>Spermatophyta</taxon>
        <taxon>Magnoliopsida</taxon>
        <taxon>eudicotyledons</taxon>
        <taxon>Gunneridae</taxon>
        <taxon>Pentapetalae</taxon>
        <taxon>rosids</taxon>
        <taxon>fabids</taxon>
        <taxon>Fabales</taxon>
        <taxon>Fabaceae</taxon>
        <taxon>Papilionoideae</taxon>
        <taxon>50 kb inversion clade</taxon>
        <taxon>NPAAA clade</taxon>
        <taxon>Hologalegina</taxon>
        <taxon>IRL clade</taxon>
        <taxon>Trifolieae</taxon>
        <taxon>Trifolium</taxon>
    </lineage>
</organism>
<dbReference type="AlphaFoldDB" id="A0A392PSS2"/>
<name>A0A392PSS2_9FABA</name>
<evidence type="ECO:0000256" key="1">
    <source>
        <dbReference type="SAM" id="MobiDB-lite"/>
    </source>
</evidence>
<accession>A0A392PSS2</accession>